<evidence type="ECO:0000313" key="1">
    <source>
        <dbReference type="EMBL" id="KAI3366032.1"/>
    </source>
</evidence>
<evidence type="ECO:0000313" key="2">
    <source>
        <dbReference type="Proteomes" id="UP000831701"/>
    </source>
</evidence>
<protein>
    <submittedName>
        <fullName evidence="1">Uncharacterized protein</fullName>
    </submittedName>
</protein>
<reference evidence="1" key="1">
    <citation type="submission" date="2022-04" db="EMBL/GenBank/DDBJ databases">
        <title>Jade perch genome.</title>
        <authorList>
            <person name="Chao B."/>
        </authorList>
    </citation>
    <scope>NUCLEOTIDE SEQUENCE</scope>
    <source>
        <strain evidence="1">CB-2022</strain>
    </source>
</reference>
<dbReference type="Proteomes" id="UP000831701">
    <property type="component" value="Chromosome 11"/>
</dbReference>
<name>A0ACB8WDX8_9TELE</name>
<accession>A0ACB8WDX8</accession>
<feature type="non-terminal residue" evidence="1">
    <location>
        <position position="666"/>
    </location>
</feature>
<sequence>MEQIWRGFLRSLEMDDQLNPLERDHSLSVVLPGGVEKHATVHGSKPVMDLLVTLCASYHLNPSDYTVELLSPNKNNISLKPNSPIGSLEVEKIVLKPKGMEEKIKRPYMPESAPRDAAAGGVRQVREFNIETTILLRDSQSKEPLDLTKTLNEHGLREVLAKDTAAKEPLDRQRQPQTPEAAVTPTEVISPPPPQDLPKKKKKQKENMGFLSLFRRKKKKPEMEGAVSAPISPGLKDVGAGMKAQGVSSSCTLPADVPKKRRAPQPPMGASHSVPNNLSTCHVRGPQRSAESTLRSTKRRAPPPPRANSHQELQADTEVKGKIFGDYSNRWAAGSQLESVLRSDLPTESEWEDPAQKKGMTTFKVVPSKKQKSHNPELTLDVPDQRTVEEVSPEVENNPTEPEEPEEDLRSPSRSETQTPLSPEPFSQEIEAADRPASAPHPLDLDSQDCPGSPLSEVRDTAEKQEEVEEPEITSEEIQAEPSDCIDEELQSDGPVDSEDWGECPQSPSGKSVSTDMGHCGLYTEEKEVEEELVQEEQEEKEENNFPPPPPPVFFNEDTEVMEEGREESLPSSPPSPQPKSPTSNGQTIAISEDHQNEPTSPTPHQPTAAPTPPDKISAAPSRFAQAVALAVQRSRLQSRGKGSGPQDPGDPHSTLPSPPRSTYQY</sequence>
<gene>
    <name evidence="1" type="ORF">L3Q82_009862</name>
</gene>
<comment type="caution">
    <text evidence="1">The sequence shown here is derived from an EMBL/GenBank/DDBJ whole genome shotgun (WGS) entry which is preliminary data.</text>
</comment>
<dbReference type="EMBL" id="CM041541">
    <property type="protein sequence ID" value="KAI3366032.1"/>
    <property type="molecule type" value="Genomic_DNA"/>
</dbReference>
<keyword evidence="2" id="KW-1185">Reference proteome</keyword>
<proteinExistence type="predicted"/>
<organism evidence="1 2">
    <name type="scientific">Scortum barcoo</name>
    <name type="common">barcoo grunter</name>
    <dbReference type="NCBI Taxonomy" id="214431"/>
    <lineage>
        <taxon>Eukaryota</taxon>
        <taxon>Metazoa</taxon>
        <taxon>Chordata</taxon>
        <taxon>Craniata</taxon>
        <taxon>Vertebrata</taxon>
        <taxon>Euteleostomi</taxon>
        <taxon>Actinopterygii</taxon>
        <taxon>Neopterygii</taxon>
        <taxon>Teleostei</taxon>
        <taxon>Neoteleostei</taxon>
        <taxon>Acanthomorphata</taxon>
        <taxon>Eupercaria</taxon>
        <taxon>Centrarchiformes</taxon>
        <taxon>Terapontoidei</taxon>
        <taxon>Terapontidae</taxon>
        <taxon>Scortum</taxon>
    </lineage>
</organism>